<organism evidence="9 10">
    <name type="scientific">Oryzias melastigma</name>
    <name type="common">Marine medaka</name>
    <dbReference type="NCBI Taxonomy" id="30732"/>
    <lineage>
        <taxon>Eukaryota</taxon>
        <taxon>Metazoa</taxon>
        <taxon>Chordata</taxon>
        <taxon>Craniata</taxon>
        <taxon>Vertebrata</taxon>
        <taxon>Euteleostomi</taxon>
        <taxon>Actinopterygii</taxon>
        <taxon>Neopterygii</taxon>
        <taxon>Teleostei</taxon>
        <taxon>Neoteleostei</taxon>
        <taxon>Acanthomorphata</taxon>
        <taxon>Ovalentaria</taxon>
        <taxon>Atherinomorphae</taxon>
        <taxon>Beloniformes</taxon>
        <taxon>Adrianichthyidae</taxon>
        <taxon>Oryziinae</taxon>
        <taxon>Oryzias</taxon>
    </lineage>
</organism>
<feature type="region of interest" description="Disordered" evidence="7">
    <location>
        <begin position="343"/>
        <end position="370"/>
    </location>
</feature>
<comment type="similarity">
    <text evidence="6">Belongs to the TRAFAC class TrmE-Era-EngA-EngB-Septin-like GTPase superfamily. Septin GTPase family.</text>
</comment>
<feature type="compositionally biased region" description="Gly residues" evidence="7">
    <location>
        <begin position="599"/>
        <end position="621"/>
    </location>
</feature>
<evidence type="ECO:0000313" key="9">
    <source>
        <dbReference type="Ensembl" id="ENSOMEP00000014681.1"/>
    </source>
</evidence>
<feature type="compositionally biased region" description="Low complexity" evidence="7">
    <location>
        <begin position="114"/>
        <end position="129"/>
    </location>
</feature>
<feature type="region of interest" description="Disordered" evidence="7">
    <location>
        <begin position="537"/>
        <end position="621"/>
    </location>
</feature>
<dbReference type="PROSITE" id="PS51719">
    <property type="entry name" value="G_SEPTIN"/>
    <property type="match status" value="1"/>
</dbReference>
<dbReference type="InterPro" id="IPR027417">
    <property type="entry name" value="P-loop_NTPase"/>
</dbReference>
<dbReference type="STRING" id="30732.ENSOMEP00000014681"/>
<keyword evidence="10" id="KW-1185">Reference proteome</keyword>
<feature type="compositionally biased region" description="Low complexity" evidence="7">
    <location>
        <begin position="290"/>
        <end position="307"/>
    </location>
</feature>
<feature type="compositionally biased region" description="Low complexity" evidence="7">
    <location>
        <begin position="577"/>
        <end position="598"/>
    </location>
</feature>
<protein>
    <recommendedName>
        <fullName evidence="5">Neuronal-specific septin-3</fullName>
    </recommendedName>
</protein>
<dbReference type="Gene3D" id="3.40.50.300">
    <property type="entry name" value="P-loop containing nucleotide triphosphate hydrolases"/>
    <property type="match status" value="1"/>
</dbReference>
<dbReference type="PaxDb" id="30732-ENSOMEP00000014681"/>
<dbReference type="CDD" id="cd01850">
    <property type="entry name" value="CDC_Septin"/>
    <property type="match status" value="1"/>
</dbReference>
<evidence type="ECO:0000256" key="1">
    <source>
        <dbReference type="ARBA" id="ARBA00004496"/>
    </source>
</evidence>
<accession>A0A3B3C9S5</accession>
<name>A0A3B3C9S5_ORYME</name>
<feature type="compositionally biased region" description="Low complexity" evidence="7">
    <location>
        <begin position="155"/>
        <end position="164"/>
    </location>
</feature>
<dbReference type="GO" id="GO:0005525">
    <property type="term" value="F:GTP binding"/>
    <property type="evidence" value="ECO:0007669"/>
    <property type="project" value="UniProtKB-KW"/>
</dbReference>
<reference evidence="9" key="2">
    <citation type="submission" date="2025-09" db="UniProtKB">
        <authorList>
            <consortium name="Ensembl"/>
        </authorList>
    </citation>
    <scope>IDENTIFICATION</scope>
</reference>
<reference evidence="9" key="1">
    <citation type="submission" date="2025-08" db="UniProtKB">
        <authorList>
            <consortium name="Ensembl"/>
        </authorList>
    </citation>
    <scope>IDENTIFICATION</scope>
</reference>
<evidence type="ECO:0000313" key="10">
    <source>
        <dbReference type="Proteomes" id="UP000261560"/>
    </source>
</evidence>
<dbReference type="PANTHER" id="PTHR18884">
    <property type="entry name" value="SEPTIN"/>
    <property type="match status" value="1"/>
</dbReference>
<keyword evidence="4 6" id="KW-0342">GTP-binding</keyword>
<dbReference type="Pfam" id="PF00735">
    <property type="entry name" value="Septin"/>
    <property type="match status" value="1"/>
</dbReference>
<feature type="compositionally biased region" description="Basic and acidic residues" evidence="7">
    <location>
        <begin position="77"/>
        <end position="99"/>
    </location>
</feature>
<evidence type="ECO:0000256" key="2">
    <source>
        <dbReference type="ARBA" id="ARBA00022490"/>
    </source>
</evidence>
<dbReference type="Ensembl" id="ENSOMET00000022638.1">
    <property type="protein sequence ID" value="ENSOMEP00000014681.1"/>
    <property type="gene ID" value="ENSOMEG00000000404.1"/>
</dbReference>
<evidence type="ECO:0000256" key="7">
    <source>
        <dbReference type="SAM" id="MobiDB-lite"/>
    </source>
</evidence>
<evidence type="ECO:0000256" key="3">
    <source>
        <dbReference type="ARBA" id="ARBA00022741"/>
    </source>
</evidence>
<dbReference type="SUPFAM" id="SSF52540">
    <property type="entry name" value="P-loop containing nucleoside triphosphate hydrolases"/>
    <property type="match status" value="1"/>
</dbReference>
<dbReference type="AlphaFoldDB" id="A0A3B3C9S5"/>
<feature type="compositionally biased region" description="Basic and acidic residues" evidence="7">
    <location>
        <begin position="267"/>
        <end position="279"/>
    </location>
</feature>
<dbReference type="Proteomes" id="UP000261560">
    <property type="component" value="Unplaced"/>
</dbReference>
<feature type="region of interest" description="Disordered" evidence="7">
    <location>
        <begin position="59"/>
        <end position="198"/>
    </location>
</feature>
<feature type="domain" description="Septin-type G" evidence="8">
    <location>
        <begin position="645"/>
        <end position="917"/>
    </location>
</feature>
<proteinExistence type="inferred from homology"/>
<sequence>MSVFHRLTPLLADPSASRRQTNEHPKVGLLPPLSSPVIKKKAIHIPSFNEKGLMFRKSPAPDESFDLVSNKTPRQSWMREVRQKRENGQGDPTVHKIQSETRCSPRLPANPNTSILKSKPSDSSHSTSSQNNFYATLNLPQPKPRLSPTLTVPTSRRSPSQSSRCPDGGSREQCSPTTKERRAQSIFISNSRNQPWDEGKHEVLDQTALMDFTHSRLRVHRTESRRSSTSQNPCKVGMNEPENTAKDRPVRFVEAKSKIQQQQQESQRGDYRYTHRSEDQVFSVRGSVNPEKSFSSEPPPSFSGSGSRRLESTIVDAVTPSGQHQQENVTPSIPWKFSGQLDSLEDIKPPQNRRLMSKSRSPQMDTKRTESWSDCVSKGFNCQSRDIDQRPEAPLCPLTPGLSAPHSGSLQPGLPPNPDLYPALRKSHKEVRVPHLNQTGISQPPDLHAVPAKPPEHPWPPSVGHCPLITNSPSSKRVSDLHRTYQNPEEGAAPQQTFTGKVLFHEDSEDPYYVTMFHPGSVYVDMSDIVPPEVRPKPAVPAKPPNVGIPSPSSPFPPQAPGFGGGGTSAPPPSAIPVPIGSHGPSHGGSHVLGHPAPHGGGHPAPHTGGHGHGGSQSSGGGSTLLGYIGIDTIIEQMRKKTMKTGFDFNIMVVGHSGLGKSTLVNTLFKSQVSRKSAGWARDEKIPKTVDIKSVSHVIEEGGVKMKLTIVDTPGFGDQINNDNCWEPISKYINEQYEKFLKEEVNITRKKRIPDTRVHCCLYFISPTGHTLRQLDLEFMKRLSHSVNIIPVIAKSDTMTVEEKQEFKQRVRKELETNGIEFYPQKEFDDDMEDKSDNDKIREAMPFAVVGSDKEYQVNGKRVLGRKTAWGIVEVENPNHCEFAQLRDFLIRSHLQDLKEVTHNIHYETYRAKRLNENGGLHPICDTQESNL</sequence>
<keyword evidence="2" id="KW-0963">Cytoplasm</keyword>
<evidence type="ECO:0000256" key="5">
    <source>
        <dbReference type="ARBA" id="ARBA00041105"/>
    </source>
</evidence>
<feature type="region of interest" description="Disordered" evidence="7">
    <location>
        <begin position="1"/>
        <end position="32"/>
    </location>
</feature>
<feature type="compositionally biased region" description="Basic and acidic residues" evidence="7">
    <location>
        <begin position="243"/>
        <end position="257"/>
    </location>
</feature>
<dbReference type="GeneTree" id="ENSGT00940000158004"/>
<evidence type="ECO:0000256" key="6">
    <source>
        <dbReference type="RuleBase" id="RU004560"/>
    </source>
</evidence>
<dbReference type="InterPro" id="IPR030379">
    <property type="entry name" value="G_SEPTIN_dom"/>
</dbReference>
<evidence type="ECO:0000256" key="4">
    <source>
        <dbReference type="ARBA" id="ARBA00023134"/>
    </source>
</evidence>
<dbReference type="FunFam" id="3.40.50.300:FF:000387">
    <property type="entry name" value="neuronal-specific septin-3 isoform X1"/>
    <property type="match status" value="1"/>
</dbReference>
<dbReference type="GO" id="GO:0005737">
    <property type="term" value="C:cytoplasm"/>
    <property type="evidence" value="ECO:0007669"/>
    <property type="project" value="UniProtKB-SubCell"/>
</dbReference>
<feature type="region of interest" description="Disordered" evidence="7">
    <location>
        <begin position="219"/>
        <end position="308"/>
    </location>
</feature>
<feature type="compositionally biased region" description="Polar residues" evidence="7">
    <location>
        <begin position="130"/>
        <end position="139"/>
    </location>
</feature>
<dbReference type="InterPro" id="IPR016491">
    <property type="entry name" value="Septin"/>
</dbReference>
<comment type="subcellular location">
    <subcellularLocation>
        <location evidence="1">Cytoplasm</location>
    </subcellularLocation>
</comment>
<evidence type="ECO:0000259" key="8">
    <source>
        <dbReference type="PROSITE" id="PS51719"/>
    </source>
</evidence>
<keyword evidence="3 6" id="KW-0547">Nucleotide-binding</keyword>